<protein>
    <submittedName>
        <fullName evidence="2">Uncharacterized protein</fullName>
    </submittedName>
</protein>
<evidence type="ECO:0000313" key="3">
    <source>
        <dbReference type="Proteomes" id="UP000316806"/>
    </source>
</evidence>
<proteinExistence type="predicted"/>
<sequence length="143" mass="15591">MPQPVEASSSVAEANRKRAACAPPDADDFEDATRGRLAIPPLSAIPSRAPGGRPVWDFTGHAFLHRRDTPPPSVNPHLWRRSRLAAITSLFLVACTPEHALALYREATGSRKPVIGAIRAGSTATRRICGRIRRPRRAAGTWR</sequence>
<reference evidence="2 3" key="1">
    <citation type="journal article" date="2019" name="J. Ind. Microbiol. Biotechnol.">
        <title>The complete genomic sequence of Streptomyces spectabilis NRRL-2792 and identification of secondary metabolite biosynthetic gene clusters.</title>
        <authorList>
            <person name="Sinha A."/>
            <person name="Phillips-Salemka S."/>
            <person name="Niraula T.A."/>
            <person name="Short K.A."/>
            <person name="Niraula N.P."/>
        </authorList>
    </citation>
    <scope>NUCLEOTIDE SEQUENCE [LARGE SCALE GENOMIC DNA]</scope>
    <source>
        <strain evidence="2 3">NRRL 2792</strain>
    </source>
</reference>
<evidence type="ECO:0000256" key="1">
    <source>
        <dbReference type="SAM" id="MobiDB-lite"/>
    </source>
</evidence>
<gene>
    <name evidence="2" type="ORF">FH965_03520</name>
</gene>
<evidence type="ECO:0000313" key="2">
    <source>
        <dbReference type="EMBL" id="QDQ09742.1"/>
    </source>
</evidence>
<feature type="compositionally biased region" description="Polar residues" evidence="1">
    <location>
        <begin position="1"/>
        <end position="12"/>
    </location>
</feature>
<feature type="region of interest" description="Disordered" evidence="1">
    <location>
        <begin position="1"/>
        <end position="31"/>
    </location>
</feature>
<dbReference type="EMBL" id="CP040916">
    <property type="protein sequence ID" value="QDQ09742.1"/>
    <property type="molecule type" value="Genomic_DNA"/>
</dbReference>
<dbReference type="Proteomes" id="UP000316806">
    <property type="component" value="Chromosome"/>
</dbReference>
<dbReference type="Gene3D" id="3.60.15.30">
    <property type="entry name" value="Metallo-beta-lactamase domain"/>
    <property type="match status" value="1"/>
</dbReference>
<dbReference type="AlphaFoldDB" id="A0A516R260"/>
<accession>A0A516R260</accession>
<organism evidence="2 3">
    <name type="scientific">Streptomyces spectabilis</name>
    <dbReference type="NCBI Taxonomy" id="68270"/>
    <lineage>
        <taxon>Bacteria</taxon>
        <taxon>Bacillati</taxon>
        <taxon>Actinomycetota</taxon>
        <taxon>Actinomycetes</taxon>
        <taxon>Kitasatosporales</taxon>
        <taxon>Streptomycetaceae</taxon>
        <taxon>Streptomyces</taxon>
    </lineage>
</organism>
<name>A0A516R260_STRST</name>
<dbReference type="RefSeq" id="WP_144001318.1">
    <property type="nucleotide sequence ID" value="NZ_CP040916.1"/>
</dbReference>